<gene>
    <name evidence="1" type="ORF">DPMN_098910</name>
</gene>
<dbReference type="Proteomes" id="UP000828390">
    <property type="component" value="Unassembled WGS sequence"/>
</dbReference>
<comment type="caution">
    <text evidence="1">The sequence shown here is derived from an EMBL/GenBank/DDBJ whole genome shotgun (WGS) entry which is preliminary data.</text>
</comment>
<reference evidence="1" key="1">
    <citation type="journal article" date="2019" name="bioRxiv">
        <title>The Genome of the Zebra Mussel, Dreissena polymorpha: A Resource for Invasive Species Research.</title>
        <authorList>
            <person name="McCartney M.A."/>
            <person name="Auch B."/>
            <person name="Kono T."/>
            <person name="Mallez S."/>
            <person name="Zhang Y."/>
            <person name="Obille A."/>
            <person name="Becker A."/>
            <person name="Abrahante J.E."/>
            <person name="Garbe J."/>
            <person name="Badalamenti J.P."/>
            <person name="Herman A."/>
            <person name="Mangelson H."/>
            <person name="Liachko I."/>
            <person name="Sullivan S."/>
            <person name="Sone E.D."/>
            <person name="Koren S."/>
            <person name="Silverstein K.A.T."/>
            <person name="Beckman K.B."/>
            <person name="Gohl D.M."/>
        </authorList>
    </citation>
    <scope>NUCLEOTIDE SEQUENCE</scope>
    <source>
        <strain evidence="1">Duluth1</strain>
        <tissue evidence="1">Whole animal</tissue>
    </source>
</reference>
<evidence type="ECO:0000313" key="2">
    <source>
        <dbReference type="Proteomes" id="UP000828390"/>
    </source>
</evidence>
<proteinExistence type="predicted"/>
<keyword evidence="2" id="KW-1185">Reference proteome</keyword>
<dbReference type="AlphaFoldDB" id="A0A9D4LEJ1"/>
<dbReference type="EMBL" id="JAIWYP010000003">
    <property type="protein sequence ID" value="KAH3856324.1"/>
    <property type="molecule type" value="Genomic_DNA"/>
</dbReference>
<protein>
    <submittedName>
        <fullName evidence="1">Uncharacterized protein</fullName>
    </submittedName>
</protein>
<organism evidence="1 2">
    <name type="scientific">Dreissena polymorpha</name>
    <name type="common">Zebra mussel</name>
    <name type="synonym">Mytilus polymorpha</name>
    <dbReference type="NCBI Taxonomy" id="45954"/>
    <lineage>
        <taxon>Eukaryota</taxon>
        <taxon>Metazoa</taxon>
        <taxon>Spiralia</taxon>
        <taxon>Lophotrochozoa</taxon>
        <taxon>Mollusca</taxon>
        <taxon>Bivalvia</taxon>
        <taxon>Autobranchia</taxon>
        <taxon>Heteroconchia</taxon>
        <taxon>Euheterodonta</taxon>
        <taxon>Imparidentia</taxon>
        <taxon>Neoheterodontei</taxon>
        <taxon>Myida</taxon>
        <taxon>Dreissenoidea</taxon>
        <taxon>Dreissenidae</taxon>
        <taxon>Dreissena</taxon>
    </lineage>
</organism>
<evidence type="ECO:0000313" key="1">
    <source>
        <dbReference type="EMBL" id="KAH3856324.1"/>
    </source>
</evidence>
<reference evidence="1" key="2">
    <citation type="submission" date="2020-11" db="EMBL/GenBank/DDBJ databases">
        <authorList>
            <person name="McCartney M.A."/>
            <person name="Auch B."/>
            <person name="Kono T."/>
            <person name="Mallez S."/>
            <person name="Becker A."/>
            <person name="Gohl D.M."/>
            <person name="Silverstein K.A.T."/>
            <person name="Koren S."/>
            <person name="Bechman K.B."/>
            <person name="Herman A."/>
            <person name="Abrahante J.E."/>
            <person name="Garbe J."/>
        </authorList>
    </citation>
    <scope>NUCLEOTIDE SEQUENCE</scope>
    <source>
        <strain evidence="1">Duluth1</strain>
        <tissue evidence="1">Whole animal</tissue>
    </source>
</reference>
<accession>A0A9D4LEJ1</accession>
<sequence>MKQKYVIEQLDDDSEEVFISGMIDRSEARPDSLVDLCLADFASWFVVDYRESDSNDPQSSVIAYGDNT</sequence>
<name>A0A9D4LEJ1_DREPO</name>